<evidence type="ECO:0000256" key="1">
    <source>
        <dbReference type="SAM" id="MobiDB-lite"/>
    </source>
</evidence>
<evidence type="ECO:0000313" key="3">
    <source>
        <dbReference type="EMBL" id="CAD8342636.1"/>
    </source>
</evidence>
<feature type="region of interest" description="Disordered" evidence="1">
    <location>
        <begin position="274"/>
        <end position="294"/>
    </location>
</feature>
<keyword evidence="2" id="KW-1133">Transmembrane helix</keyword>
<protein>
    <recommendedName>
        <fullName evidence="4">Sulfotransferase domain-containing protein</fullName>
    </recommendedName>
</protein>
<dbReference type="AlphaFoldDB" id="A0A7R9ZST0"/>
<feature type="compositionally biased region" description="Basic residues" evidence="1">
    <location>
        <begin position="143"/>
        <end position="155"/>
    </location>
</feature>
<proteinExistence type="predicted"/>
<feature type="transmembrane region" description="Helical" evidence="2">
    <location>
        <begin position="76"/>
        <end position="96"/>
    </location>
</feature>
<feature type="region of interest" description="Disordered" evidence="1">
    <location>
        <begin position="119"/>
        <end position="162"/>
    </location>
</feature>
<organism evidence="3">
    <name type="scientific">Craspedostauros australis</name>
    <dbReference type="NCBI Taxonomy" id="1486917"/>
    <lineage>
        <taxon>Eukaryota</taxon>
        <taxon>Sar</taxon>
        <taxon>Stramenopiles</taxon>
        <taxon>Ochrophyta</taxon>
        <taxon>Bacillariophyta</taxon>
        <taxon>Bacillariophyceae</taxon>
        <taxon>Bacillariophycidae</taxon>
        <taxon>Naviculales</taxon>
        <taxon>Naviculaceae</taxon>
        <taxon>Craspedostauros</taxon>
    </lineage>
</organism>
<dbReference type="Gene3D" id="3.40.50.300">
    <property type="entry name" value="P-loop containing nucleotide triphosphate hydrolases"/>
    <property type="match status" value="1"/>
</dbReference>
<feature type="compositionally biased region" description="Basic and acidic residues" evidence="1">
    <location>
        <begin position="280"/>
        <end position="294"/>
    </location>
</feature>
<feature type="compositionally biased region" description="Gly residues" evidence="1">
    <location>
        <begin position="61"/>
        <end position="71"/>
    </location>
</feature>
<feature type="compositionally biased region" description="Low complexity" evidence="1">
    <location>
        <begin position="49"/>
        <end position="60"/>
    </location>
</feature>
<dbReference type="SUPFAM" id="SSF52540">
    <property type="entry name" value="P-loop containing nucleoside triphosphate hydrolases"/>
    <property type="match status" value="1"/>
</dbReference>
<gene>
    <name evidence="3" type="ORF">CAUS1442_LOCUS14771</name>
</gene>
<sequence>MLASSEMDDLPSKTFTNEIANAAGAREERRKRRQRKQESQQRRRDKQKSSSNHGSSSGGSSSSGGGGSGGQGGGSAIWTVLTIGLLFCLVNVVYIFSRLDAYSSIADVSVMTNNEARQNGSLGNDVAGVASSSSTSSQLLEKHQRKQHQQQHHHQQQLYSTKSQVVDGEKGPILKMLSEAGVHVDPINDKELYDELPTWEEVVGLYGDKPVIYGLDRCQPFQDHSDRADHFVSTAGTFNTGTNLMAELLIGNCHMPDRMKKYGAINRGVRWQVPWGKHTPPGDEQFRQEHKTSKDKDIDATNILPAVTVRDPLTWLGSMCKHEYATYWRHSREDCPNFNYRVLDARIQYAQFERNHESVLHHWNDFYNEYLDVKFDRLIVRFEDLLFHTKEVTQQVCHCAGGAMRKDGRFVYIQDSAKKGKTAHGSARTGFLDAIIKYGTLAKRYASYSRKSDLEYIHEHVDKNLMSIFNYQLPDVDHFDRE</sequence>
<reference evidence="3" key="1">
    <citation type="submission" date="2021-01" db="EMBL/GenBank/DDBJ databases">
        <authorList>
            <person name="Corre E."/>
            <person name="Pelletier E."/>
            <person name="Niang G."/>
            <person name="Scheremetjew M."/>
            <person name="Finn R."/>
            <person name="Kale V."/>
            <person name="Holt S."/>
            <person name="Cochrane G."/>
            <person name="Meng A."/>
            <person name="Brown T."/>
            <person name="Cohen L."/>
        </authorList>
    </citation>
    <scope>NUCLEOTIDE SEQUENCE</scope>
    <source>
        <strain evidence="3">CCMP3328</strain>
    </source>
</reference>
<evidence type="ECO:0008006" key="4">
    <source>
        <dbReference type="Google" id="ProtNLM"/>
    </source>
</evidence>
<keyword evidence="2" id="KW-0812">Transmembrane</keyword>
<dbReference type="EMBL" id="HBEF01023897">
    <property type="protein sequence ID" value="CAD8342636.1"/>
    <property type="molecule type" value="Transcribed_RNA"/>
</dbReference>
<name>A0A7R9ZST0_9STRA</name>
<evidence type="ECO:0000256" key="2">
    <source>
        <dbReference type="SAM" id="Phobius"/>
    </source>
</evidence>
<dbReference type="InterPro" id="IPR027417">
    <property type="entry name" value="P-loop_NTPase"/>
</dbReference>
<accession>A0A7R9ZST0</accession>
<keyword evidence="2" id="KW-0472">Membrane</keyword>
<feature type="region of interest" description="Disordered" evidence="1">
    <location>
        <begin position="1"/>
        <end position="71"/>
    </location>
</feature>